<dbReference type="EMBL" id="CP111027">
    <property type="protein sequence ID" value="WAR28930.1"/>
    <property type="molecule type" value="Genomic_DNA"/>
</dbReference>
<reference evidence="2" key="1">
    <citation type="submission" date="2022-11" db="EMBL/GenBank/DDBJ databases">
        <title>Centuries of genome instability and evolution in soft-shell clam transmissible cancer (bioRxiv).</title>
        <authorList>
            <person name="Hart S.F.M."/>
            <person name="Yonemitsu M.A."/>
            <person name="Giersch R.M."/>
            <person name="Beal B.F."/>
            <person name="Arriagada G."/>
            <person name="Davis B.W."/>
            <person name="Ostrander E.A."/>
            <person name="Goff S.P."/>
            <person name="Metzger M.J."/>
        </authorList>
    </citation>
    <scope>NUCLEOTIDE SEQUENCE</scope>
    <source>
        <strain evidence="2">MELC-2E11</strain>
        <tissue evidence="2">Siphon/mantle</tissue>
    </source>
</reference>
<protein>
    <recommendedName>
        <fullName evidence="4">Endoplasmic reticulum transmembrane protein</fullName>
    </recommendedName>
</protein>
<gene>
    <name evidence="2" type="ORF">MAR_002498</name>
</gene>
<sequence>MMLMMMMMMIGKGQTDRRIDLSKAIYFSNWGVVIRLIGLLHSSISAFLVLKGGDIENDDIKKRAIGSVERFTNSTFQTLKEQNSLLQENLRLQQELINRQQRAGGTQV</sequence>
<proteinExistence type="predicted"/>
<organism evidence="2 3">
    <name type="scientific">Mya arenaria</name>
    <name type="common">Soft-shell clam</name>
    <dbReference type="NCBI Taxonomy" id="6604"/>
    <lineage>
        <taxon>Eukaryota</taxon>
        <taxon>Metazoa</taxon>
        <taxon>Spiralia</taxon>
        <taxon>Lophotrochozoa</taxon>
        <taxon>Mollusca</taxon>
        <taxon>Bivalvia</taxon>
        <taxon>Autobranchia</taxon>
        <taxon>Heteroconchia</taxon>
        <taxon>Euheterodonta</taxon>
        <taxon>Imparidentia</taxon>
        <taxon>Neoheterodontei</taxon>
        <taxon>Myida</taxon>
        <taxon>Myoidea</taxon>
        <taxon>Myidae</taxon>
        <taxon>Mya</taxon>
    </lineage>
</organism>
<dbReference type="Proteomes" id="UP001164746">
    <property type="component" value="Chromosome 16"/>
</dbReference>
<evidence type="ECO:0000313" key="2">
    <source>
        <dbReference type="EMBL" id="WAR28930.1"/>
    </source>
</evidence>
<evidence type="ECO:0000313" key="3">
    <source>
        <dbReference type="Proteomes" id="UP001164746"/>
    </source>
</evidence>
<keyword evidence="3" id="KW-1185">Reference proteome</keyword>
<accession>A0ABY7G3C0</accession>
<name>A0ABY7G3C0_MYAAR</name>
<feature type="coiled-coil region" evidence="1">
    <location>
        <begin position="76"/>
        <end position="103"/>
    </location>
</feature>
<keyword evidence="1" id="KW-0175">Coiled coil</keyword>
<evidence type="ECO:0008006" key="4">
    <source>
        <dbReference type="Google" id="ProtNLM"/>
    </source>
</evidence>
<evidence type="ECO:0000256" key="1">
    <source>
        <dbReference type="SAM" id="Coils"/>
    </source>
</evidence>